<reference evidence="8 9" key="1">
    <citation type="journal article" date="2015" name="Genome Biol. Evol.">
        <title>The genome of winter moth (Operophtera brumata) provides a genomic perspective on sexual dimorphism and phenology.</title>
        <authorList>
            <person name="Derks M.F."/>
            <person name="Smit S."/>
            <person name="Salis L."/>
            <person name="Schijlen E."/>
            <person name="Bossers A."/>
            <person name="Mateman C."/>
            <person name="Pijl A.S."/>
            <person name="de Ridder D."/>
            <person name="Groenen M.A."/>
            <person name="Visser M.E."/>
            <person name="Megens H.J."/>
        </authorList>
    </citation>
    <scope>NUCLEOTIDE SEQUENCE [LARGE SCALE GENOMIC DNA]</scope>
    <source>
        <strain evidence="8">WM2013NL</strain>
        <tissue evidence="8">Head and thorax</tissue>
    </source>
</reference>
<evidence type="ECO:0000256" key="1">
    <source>
        <dbReference type="ARBA" id="ARBA00000032"/>
    </source>
</evidence>
<evidence type="ECO:0000313" key="9">
    <source>
        <dbReference type="Proteomes" id="UP000037510"/>
    </source>
</evidence>
<dbReference type="EC" id="3.1.3.2" evidence="3"/>
<dbReference type="EMBL" id="JTDY01001815">
    <property type="protein sequence ID" value="KOB72803.1"/>
    <property type="molecule type" value="Genomic_DNA"/>
</dbReference>
<evidence type="ECO:0000256" key="5">
    <source>
        <dbReference type="ARBA" id="ARBA00022801"/>
    </source>
</evidence>
<keyword evidence="9" id="KW-1185">Reference proteome</keyword>
<gene>
    <name evidence="8" type="ORF">OBRU01_12418</name>
</gene>
<evidence type="ECO:0000256" key="3">
    <source>
        <dbReference type="ARBA" id="ARBA00012646"/>
    </source>
</evidence>
<proteinExistence type="inferred from homology"/>
<dbReference type="PANTHER" id="PTHR11567:SF211">
    <property type="entry name" value="PROSTATIC ACID PHOSPHATASE"/>
    <property type="match status" value="1"/>
</dbReference>
<evidence type="ECO:0000256" key="6">
    <source>
        <dbReference type="ARBA" id="ARBA00023157"/>
    </source>
</evidence>
<evidence type="ECO:0000313" key="8">
    <source>
        <dbReference type="EMBL" id="KOB72803.1"/>
    </source>
</evidence>
<accession>A0A0L7LBD9</accession>
<dbReference type="AlphaFoldDB" id="A0A0L7LBD9"/>
<comment type="catalytic activity">
    <reaction evidence="1">
        <text>a phosphate monoester + H2O = an alcohol + phosphate</text>
        <dbReference type="Rhea" id="RHEA:15017"/>
        <dbReference type="ChEBI" id="CHEBI:15377"/>
        <dbReference type="ChEBI" id="CHEBI:30879"/>
        <dbReference type="ChEBI" id="CHEBI:43474"/>
        <dbReference type="ChEBI" id="CHEBI:67140"/>
        <dbReference type="EC" id="3.1.3.2"/>
    </reaction>
</comment>
<comment type="similarity">
    <text evidence="2">Belongs to the histidine acid phosphatase family.</text>
</comment>
<evidence type="ECO:0000256" key="7">
    <source>
        <dbReference type="ARBA" id="ARBA00023180"/>
    </source>
</evidence>
<dbReference type="GO" id="GO:0003993">
    <property type="term" value="F:acid phosphatase activity"/>
    <property type="evidence" value="ECO:0007669"/>
    <property type="project" value="UniProtKB-EC"/>
</dbReference>
<dbReference type="SUPFAM" id="SSF53254">
    <property type="entry name" value="Phosphoglycerate mutase-like"/>
    <property type="match status" value="1"/>
</dbReference>
<dbReference type="Pfam" id="PF00328">
    <property type="entry name" value="His_Phos_2"/>
    <property type="match status" value="1"/>
</dbReference>
<dbReference type="PANTHER" id="PTHR11567">
    <property type="entry name" value="ACID PHOSPHATASE-RELATED"/>
    <property type="match status" value="1"/>
</dbReference>
<dbReference type="InterPro" id="IPR029033">
    <property type="entry name" value="His_PPase_superfam"/>
</dbReference>
<name>A0A0L7LBD9_OPEBR</name>
<dbReference type="InterPro" id="IPR000560">
    <property type="entry name" value="His_Pase_clade-2"/>
</dbReference>
<protein>
    <recommendedName>
        <fullName evidence="3">acid phosphatase</fullName>
        <ecNumber evidence="3">3.1.3.2</ecNumber>
    </recommendedName>
</protein>
<evidence type="ECO:0000256" key="4">
    <source>
        <dbReference type="ARBA" id="ARBA00022729"/>
    </source>
</evidence>
<dbReference type="InterPro" id="IPR050645">
    <property type="entry name" value="Histidine_acid_phosphatase"/>
</dbReference>
<keyword evidence="6" id="KW-1015">Disulfide bond</keyword>
<keyword evidence="5" id="KW-0378">Hydrolase</keyword>
<dbReference type="Gene3D" id="3.40.50.1240">
    <property type="entry name" value="Phosphoglycerate mutase-like"/>
    <property type="match status" value="2"/>
</dbReference>
<evidence type="ECO:0000256" key="2">
    <source>
        <dbReference type="ARBA" id="ARBA00005375"/>
    </source>
</evidence>
<feature type="non-terminal residue" evidence="8">
    <location>
        <position position="1"/>
    </location>
</feature>
<sequence length="292" mass="33851">ADELSLSDQQEKIKNMTYIEGLEGLTNVGKQKGYHMGKFYKQRYGQQGFRLVSDLYLRDEIAIRSTDKERTKMMIQMAMAAAYPPETEQQWDENLGKVWQPVPYTAVPLTEDYLRYYSNCNKFTALMEEEKRAALSEEFKPYDDLIPLLKQKTGRNFTEDPLLFQVFYDLLKSTVSEPDDIMSGKPVTQRLKLYSAHDYNVGALMMVSKVRSNNSIPEYGSVYALELYKSKRGEYTVVPIYLPAAGSSSVEELQIIGCEHSRCDYVKFRDLTKEYRLAESDFYNICKIRTEM</sequence>
<keyword evidence="7" id="KW-0325">Glycoprotein</keyword>
<dbReference type="Proteomes" id="UP000037510">
    <property type="component" value="Unassembled WGS sequence"/>
</dbReference>
<organism evidence="8 9">
    <name type="scientific">Operophtera brumata</name>
    <name type="common">Winter moth</name>
    <name type="synonym">Phalaena brumata</name>
    <dbReference type="NCBI Taxonomy" id="104452"/>
    <lineage>
        <taxon>Eukaryota</taxon>
        <taxon>Metazoa</taxon>
        <taxon>Ecdysozoa</taxon>
        <taxon>Arthropoda</taxon>
        <taxon>Hexapoda</taxon>
        <taxon>Insecta</taxon>
        <taxon>Pterygota</taxon>
        <taxon>Neoptera</taxon>
        <taxon>Endopterygota</taxon>
        <taxon>Lepidoptera</taxon>
        <taxon>Glossata</taxon>
        <taxon>Ditrysia</taxon>
        <taxon>Geometroidea</taxon>
        <taxon>Geometridae</taxon>
        <taxon>Larentiinae</taxon>
        <taxon>Operophtera</taxon>
    </lineage>
</organism>
<keyword evidence="4" id="KW-0732">Signal</keyword>
<dbReference type="STRING" id="104452.A0A0L7LBD9"/>
<comment type="caution">
    <text evidence="8">The sequence shown here is derived from an EMBL/GenBank/DDBJ whole genome shotgun (WGS) entry which is preliminary data.</text>
</comment>